<evidence type="ECO:0000259" key="4">
    <source>
        <dbReference type="PROSITE" id="PS50893"/>
    </source>
</evidence>
<dbReference type="GO" id="GO:0005524">
    <property type="term" value="F:ATP binding"/>
    <property type="evidence" value="ECO:0007669"/>
    <property type="project" value="UniProtKB-KW"/>
</dbReference>
<dbReference type="EMBL" id="JBHSPH010000010">
    <property type="protein sequence ID" value="MFC5864696.1"/>
    <property type="molecule type" value="Genomic_DNA"/>
</dbReference>
<proteinExistence type="predicted"/>
<keyword evidence="6" id="KW-1185">Reference proteome</keyword>
<dbReference type="InterPro" id="IPR017871">
    <property type="entry name" value="ABC_transporter-like_CS"/>
</dbReference>
<dbReference type="Gene3D" id="3.40.50.300">
    <property type="entry name" value="P-loop containing nucleotide triphosphate hydrolases"/>
    <property type="match status" value="1"/>
</dbReference>
<dbReference type="InterPro" id="IPR027417">
    <property type="entry name" value="P-loop_NTPase"/>
</dbReference>
<evidence type="ECO:0000256" key="2">
    <source>
        <dbReference type="ARBA" id="ARBA00022741"/>
    </source>
</evidence>
<organism evidence="5 6">
    <name type="scientific">Acidicapsa dinghuensis</name>
    <dbReference type="NCBI Taxonomy" id="2218256"/>
    <lineage>
        <taxon>Bacteria</taxon>
        <taxon>Pseudomonadati</taxon>
        <taxon>Acidobacteriota</taxon>
        <taxon>Terriglobia</taxon>
        <taxon>Terriglobales</taxon>
        <taxon>Acidobacteriaceae</taxon>
        <taxon>Acidicapsa</taxon>
    </lineage>
</organism>
<dbReference type="InterPro" id="IPR003439">
    <property type="entry name" value="ABC_transporter-like_ATP-bd"/>
</dbReference>
<dbReference type="PANTHER" id="PTHR43023">
    <property type="entry name" value="PROTEIN TRIGALACTOSYLDIACYLGLYCEROL 3, CHLOROPLASTIC"/>
    <property type="match status" value="1"/>
</dbReference>
<evidence type="ECO:0000313" key="6">
    <source>
        <dbReference type="Proteomes" id="UP001596091"/>
    </source>
</evidence>
<evidence type="ECO:0000256" key="3">
    <source>
        <dbReference type="ARBA" id="ARBA00022840"/>
    </source>
</evidence>
<keyword evidence="3 5" id="KW-0067">ATP-binding</keyword>
<dbReference type="Proteomes" id="UP001596091">
    <property type="component" value="Unassembled WGS sequence"/>
</dbReference>
<evidence type="ECO:0000256" key="1">
    <source>
        <dbReference type="ARBA" id="ARBA00022448"/>
    </source>
</evidence>
<keyword evidence="2" id="KW-0547">Nucleotide-binding</keyword>
<gene>
    <name evidence="5" type="ORF">ACFPT7_20475</name>
</gene>
<accession>A0ABW1EK67</accession>
<keyword evidence="1" id="KW-0813">Transport</keyword>
<dbReference type="RefSeq" id="WP_263332721.1">
    <property type="nucleotide sequence ID" value="NZ_JAGSYH010000001.1"/>
</dbReference>
<evidence type="ECO:0000313" key="5">
    <source>
        <dbReference type="EMBL" id="MFC5864696.1"/>
    </source>
</evidence>
<dbReference type="SUPFAM" id="SSF52540">
    <property type="entry name" value="P-loop containing nucleoside triphosphate hydrolases"/>
    <property type="match status" value="1"/>
</dbReference>
<comment type="caution">
    <text evidence="5">The sequence shown here is derived from an EMBL/GenBank/DDBJ whole genome shotgun (WGS) entry which is preliminary data.</text>
</comment>
<dbReference type="Pfam" id="PF00005">
    <property type="entry name" value="ABC_tran"/>
    <property type="match status" value="1"/>
</dbReference>
<protein>
    <submittedName>
        <fullName evidence="5">ABC transporter ATP-binding protein</fullName>
    </submittedName>
</protein>
<name>A0ABW1EK67_9BACT</name>
<dbReference type="PROSITE" id="PS00211">
    <property type="entry name" value="ABC_TRANSPORTER_1"/>
    <property type="match status" value="1"/>
</dbReference>
<dbReference type="SMART" id="SM00382">
    <property type="entry name" value="AAA"/>
    <property type="match status" value="1"/>
</dbReference>
<sequence>MAYSVQFAHEPASAHGSSEPVVVFEHVSIGFNDLKVLKDVSFQVGPGETRILLGPAGVGKSVLLKLVNGLLRPDSGRILLFGEDITHMTERELFPLRTRTGMVFQEGALFDSLAVRDNVGYQLMERHKPVDEVDRRVRDSLRFVELEHTYDLLPASLSGGMRRRVAIARAIIDQPDLILYDSPTGGLDPITSTTIIELVVKERDVLGTPSLLVTHRLQDAFTMVTHRFDQTQNKMVPLPHGQINAKTSFLVLHDGKLIFDGTTAELITSQDPFIKEFLA</sequence>
<reference evidence="6" key="1">
    <citation type="journal article" date="2019" name="Int. J. Syst. Evol. Microbiol.">
        <title>The Global Catalogue of Microorganisms (GCM) 10K type strain sequencing project: providing services to taxonomists for standard genome sequencing and annotation.</title>
        <authorList>
            <consortium name="The Broad Institute Genomics Platform"/>
            <consortium name="The Broad Institute Genome Sequencing Center for Infectious Disease"/>
            <person name="Wu L."/>
            <person name="Ma J."/>
        </authorList>
    </citation>
    <scope>NUCLEOTIDE SEQUENCE [LARGE SCALE GENOMIC DNA]</scope>
    <source>
        <strain evidence="6">JCM 4087</strain>
    </source>
</reference>
<feature type="domain" description="ABC transporter" evidence="4">
    <location>
        <begin position="22"/>
        <end position="279"/>
    </location>
</feature>
<dbReference type="PANTHER" id="PTHR43023:SF6">
    <property type="entry name" value="INTERMEMBRANE PHOSPHOLIPID TRANSPORT SYSTEM ATP-BINDING PROTEIN MLAF"/>
    <property type="match status" value="1"/>
</dbReference>
<dbReference type="PROSITE" id="PS50893">
    <property type="entry name" value="ABC_TRANSPORTER_2"/>
    <property type="match status" value="1"/>
</dbReference>
<dbReference type="InterPro" id="IPR003593">
    <property type="entry name" value="AAA+_ATPase"/>
</dbReference>